<dbReference type="AlphaFoldDB" id="A0A6A6RJ54"/>
<dbReference type="SUPFAM" id="SSF53254">
    <property type="entry name" value="Phosphoglycerate mutase-like"/>
    <property type="match status" value="1"/>
</dbReference>
<dbReference type="PANTHER" id="PTHR48100:SF1">
    <property type="entry name" value="HISTIDINE PHOSPHATASE FAMILY PROTEIN-RELATED"/>
    <property type="match status" value="1"/>
</dbReference>
<dbReference type="GO" id="GO:0005737">
    <property type="term" value="C:cytoplasm"/>
    <property type="evidence" value="ECO:0007669"/>
    <property type="project" value="TreeGrafter"/>
</dbReference>
<evidence type="ECO:0000313" key="1">
    <source>
        <dbReference type="EMBL" id="KAF2634471.1"/>
    </source>
</evidence>
<dbReference type="Gene3D" id="3.40.50.1240">
    <property type="entry name" value="Phosphoglycerate mutase-like"/>
    <property type="match status" value="1"/>
</dbReference>
<dbReference type="GO" id="GO:0016791">
    <property type="term" value="F:phosphatase activity"/>
    <property type="evidence" value="ECO:0007669"/>
    <property type="project" value="TreeGrafter"/>
</dbReference>
<dbReference type="Pfam" id="PF00300">
    <property type="entry name" value="His_Phos_1"/>
    <property type="match status" value="1"/>
</dbReference>
<reference evidence="1" key="1">
    <citation type="journal article" date="2020" name="Stud. Mycol.">
        <title>101 Dothideomycetes genomes: a test case for predicting lifestyles and emergence of pathogens.</title>
        <authorList>
            <person name="Haridas S."/>
            <person name="Albert R."/>
            <person name="Binder M."/>
            <person name="Bloem J."/>
            <person name="Labutti K."/>
            <person name="Salamov A."/>
            <person name="Andreopoulos B."/>
            <person name="Baker S."/>
            <person name="Barry K."/>
            <person name="Bills G."/>
            <person name="Bluhm B."/>
            <person name="Cannon C."/>
            <person name="Castanera R."/>
            <person name="Culley D."/>
            <person name="Daum C."/>
            <person name="Ezra D."/>
            <person name="Gonzalez J."/>
            <person name="Henrissat B."/>
            <person name="Kuo A."/>
            <person name="Liang C."/>
            <person name="Lipzen A."/>
            <person name="Lutzoni F."/>
            <person name="Magnuson J."/>
            <person name="Mondo S."/>
            <person name="Nolan M."/>
            <person name="Ohm R."/>
            <person name="Pangilinan J."/>
            <person name="Park H.-J."/>
            <person name="Ramirez L."/>
            <person name="Alfaro M."/>
            <person name="Sun H."/>
            <person name="Tritt A."/>
            <person name="Yoshinaga Y."/>
            <person name="Zwiers L.-H."/>
            <person name="Turgeon B."/>
            <person name="Goodwin S."/>
            <person name="Spatafora J."/>
            <person name="Crous P."/>
            <person name="Grigoriev I."/>
        </authorList>
    </citation>
    <scope>NUCLEOTIDE SEQUENCE</scope>
    <source>
        <strain evidence="1">CBS 473.64</strain>
    </source>
</reference>
<dbReference type="InterPro" id="IPR029033">
    <property type="entry name" value="His_PPase_superfam"/>
</dbReference>
<dbReference type="OrthoDB" id="496981at2759"/>
<dbReference type="InterPro" id="IPR050275">
    <property type="entry name" value="PGM_Phosphatase"/>
</dbReference>
<name>A0A6A6RJ54_9PLEO</name>
<organism evidence="1 2">
    <name type="scientific">Massarina eburnea CBS 473.64</name>
    <dbReference type="NCBI Taxonomy" id="1395130"/>
    <lineage>
        <taxon>Eukaryota</taxon>
        <taxon>Fungi</taxon>
        <taxon>Dikarya</taxon>
        <taxon>Ascomycota</taxon>
        <taxon>Pezizomycotina</taxon>
        <taxon>Dothideomycetes</taxon>
        <taxon>Pleosporomycetidae</taxon>
        <taxon>Pleosporales</taxon>
        <taxon>Massarineae</taxon>
        <taxon>Massarinaceae</taxon>
        <taxon>Massarina</taxon>
    </lineage>
</organism>
<dbReference type="InterPro" id="IPR013078">
    <property type="entry name" value="His_Pase_superF_clade-1"/>
</dbReference>
<dbReference type="Proteomes" id="UP000799753">
    <property type="component" value="Unassembled WGS sequence"/>
</dbReference>
<evidence type="ECO:0000313" key="2">
    <source>
        <dbReference type="Proteomes" id="UP000799753"/>
    </source>
</evidence>
<gene>
    <name evidence="1" type="ORF">P280DRAFT_413729</name>
</gene>
<accession>A0A6A6RJ54</accession>
<sequence length="324" mass="36243">MSVPTPAPTGAFHYEFEVLQGYFKQSENDTDDSEFDFLKEKFGLIDRTYPTDSSSTSSSQWKHFAAHIRHLNQNSTTGESIKVLFLGRHGQGWHNVAETKYGTEAWDCKYSMLDGYDGIHWSDANLTELGQEQAKAVHALWESELKEGIPTPETFYVSPLTRTIETADLSFKGLQFGDGREYKPFIKELLREALGVHTCDRRSTASHILQTFPHITLEAGFSDPDLLWEEDYREPRSARTYRLGQLLDDIFETDDGVFLSLTSHSGAIGSILEAVGHRAFSLQTGGVIPVLVRAKRVDEERVKPAKEPSEGPPACKEALAALAN</sequence>
<proteinExistence type="predicted"/>
<dbReference type="SMART" id="SM00855">
    <property type="entry name" value="PGAM"/>
    <property type="match status" value="1"/>
</dbReference>
<dbReference type="EMBL" id="MU006825">
    <property type="protein sequence ID" value="KAF2634471.1"/>
    <property type="molecule type" value="Genomic_DNA"/>
</dbReference>
<dbReference type="CDD" id="cd07067">
    <property type="entry name" value="HP_PGM_like"/>
    <property type="match status" value="1"/>
</dbReference>
<dbReference type="PANTHER" id="PTHR48100">
    <property type="entry name" value="BROAD-SPECIFICITY PHOSPHATASE YOR283W-RELATED"/>
    <property type="match status" value="1"/>
</dbReference>
<protein>
    <submittedName>
        <fullName evidence="1">Phosphoglycerate mutase family protein</fullName>
    </submittedName>
</protein>
<keyword evidence="2" id="KW-1185">Reference proteome</keyword>